<feature type="compositionally biased region" description="Low complexity" evidence="5">
    <location>
        <begin position="1991"/>
        <end position="2006"/>
    </location>
</feature>
<organism evidence="7 8">
    <name type="scientific">Dermatophagoides pteronyssinus</name>
    <name type="common">European house dust mite</name>
    <dbReference type="NCBI Taxonomy" id="6956"/>
    <lineage>
        <taxon>Eukaryota</taxon>
        <taxon>Metazoa</taxon>
        <taxon>Ecdysozoa</taxon>
        <taxon>Arthropoda</taxon>
        <taxon>Chelicerata</taxon>
        <taxon>Arachnida</taxon>
        <taxon>Acari</taxon>
        <taxon>Acariformes</taxon>
        <taxon>Sarcoptiformes</taxon>
        <taxon>Astigmata</taxon>
        <taxon>Psoroptidia</taxon>
        <taxon>Analgoidea</taxon>
        <taxon>Pyroglyphidae</taxon>
        <taxon>Dermatophagoidinae</taxon>
        <taxon>Dermatophagoides</taxon>
    </lineage>
</organism>
<dbReference type="PANTHER" id="PTHR10663">
    <property type="entry name" value="GUANYL-NUCLEOTIDE EXCHANGE FACTOR"/>
    <property type="match status" value="1"/>
</dbReference>
<dbReference type="GO" id="GO:0032012">
    <property type="term" value="P:regulation of ARF protein signal transduction"/>
    <property type="evidence" value="ECO:0007669"/>
    <property type="project" value="InterPro"/>
</dbReference>
<name>A0A6P6Y4R2_DERPT</name>
<dbReference type="SUPFAM" id="SSF48425">
    <property type="entry name" value="Sec7 domain"/>
    <property type="match status" value="1"/>
</dbReference>
<gene>
    <name evidence="8" type="primary">LOC113794340</name>
</gene>
<dbReference type="InterPro" id="IPR035999">
    <property type="entry name" value="Sec7_dom_sf"/>
</dbReference>
<evidence type="ECO:0000256" key="1">
    <source>
        <dbReference type="ARBA" id="ARBA00004222"/>
    </source>
</evidence>
<comment type="subcellular location">
    <subcellularLocation>
        <location evidence="2">Endoplasmic reticulum-Golgi intermediate compartment</location>
    </subcellularLocation>
    <subcellularLocation>
        <location evidence="1">Golgi apparatus</location>
        <location evidence="1">cis-Golgi network</location>
    </subcellularLocation>
</comment>
<evidence type="ECO:0000256" key="2">
    <source>
        <dbReference type="ARBA" id="ARBA00004399"/>
    </source>
</evidence>
<keyword evidence="7" id="KW-1185">Reference proteome</keyword>
<dbReference type="InterPro" id="IPR056604">
    <property type="entry name" value="GBF1-like_TPR"/>
</dbReference>
<dbReference type="InterPro" id="IPR032691">
    <property type="entry name" value="Mon2/Sec7/BIG1-like_HUS"/>
</dbReference>
<dbReference type="InParanoid" id="A0A6P6Y4R2"/>
<dbReference type="RefSeq" id="XP_027200260.1">
    <property type="nucleotide sequence ID" value="XM_027344459.1"/>
</dbReference>
<dbReference type="FunCoup" id="A0A6P6Y4R2">
    <property type="interactions" value="1725"/>
</dbReference>
<feature type="region of interest" description="Disordered" evidence="5">
    <location>
        <begin position="1972"/>
        <end position="2006"/>
    </location>
</feature>
<feature type="domain" description="SEC7" evidence="6">
    <location>
        <begin position="709"/>
        <end position="896"/>
    </location>
</feature>
<evidence type="ECO:0000313" key="7">
    <source>
        <dbReference type="Proteomes" id="UP000515146"/>
    </source>
</evidence>
<dbReference type="GO" id="GO:0010256">
    <property type="term" value="P:endomembrane system organization"/>
    <property type="evidence" value="ECO:0007669"/>
    <property type="project" value="UniProtKB-ARBA"/>
</dbReference>
<feature type="region of interest" description="Disordered" evidence="5">
    <location>
        <begin position="1351"/>
        <end position="1390"/>
    </location>
</feature>
<feature type="compositionally biased region" description="Polar residues" evidence="5">
    <location>
        <begin position="1861"/>
        <end position="1873"/>
    </location>
</feature>
<proteinExistence type="predicted"/>
<dbReference type="OMA" id="CRDIRHH"/>
<dbReference type="Gene3D" id="1.10.1000.11">
    <property type="entry name" value="Arf Nucleotide-binding Site Opener,domain 2"/>
    <property type="match status" value="1"/>
</dbReference>
<dbReference type="KEGG" id="dpte:113794340"/>
<dbReference type="Pfam" id="PF23325">
    <property type="entry name" value="TPR_28"/>
    <property type="match status" value="1"/>
</dbReference>
<feature type="region of interest" description="Disordered" evidence="5">
    <location>
        <begin position="1861"/>
        <end position="1904"/>
    </location>
</feature>
<feature type="compositionally biased region" description="Low complexity" evidence="5">
    <location>
        <begin position="1814"/>
        <end position="1827"/>
    </location>
</feature>
<evidence type="ECO:0000256" key="3">
    <source>
        <dbReference type="ARBA" id="ARBA00022448"/>
    </source>
</evidence>
<feature type="compositionally biased region" description="Low complexity" evidence="5">
    <location>
        <begin position="1882"/>
        <end position="1901"/>
    </location>
</feature>
<feature type="region of interest" description="Disordered" evidence="5">
    <location>
        <begin position="1517"/>
        <end position="1539"/>
    </location>
</feature>
<accession>A0A6P6Y4R2</accession>
<evidence type="ECO:0000256" key="5">
    <source>
        <dbReference type="SAM" id="MobiDB-lite"/>
    </source>
</evidence>
<keyword evidence="3" id="KW-0813">Transport</keyword>
<dbReference type="GO" id="GO:0005793">
    <property type="term" value="C:endoplasmic reticulum-Golgi intermediate compartment"/>
    <property type="evidence" value="ECO:0007669"/>
    <property type="project" value="UniProtKB-SubCell"/>
</dbReference>
<keyword evidence="4" id="KW-0333">Golgi apparatus</keyword>
<dbReference type="GO" id="GO:0016197">
    <property type="term" value="P:endosomal transport"/>
    <property type="evidence" value="ECO:0007669"/>
    <property type="project" value="UniProtKB-ARBA"/>
</dbReference>
<dbReference type="Pfam" id="PF01369">
    <property type="entry name" value="Sec7"/>
    <property type="match status" value="1"/>
</dbReference>
<dbReference type="CTD" id="36337"/>
<reference evidence="8" key="1">
    <citation type="submission" date="2025-08" db="UniProtKB">
        <authorList>
            <consortium name="RefSeq"/>
        </authorList>
    </citation>
    <scope>IDENTIFICATION</scope>
    <source>
        <strain evidence="8">Airmid</strain>
    </source>
</reference>
<feature type="region of interest" description="Disordered" evidence="5">
    <location>
        <begin position="1782"/>
        <end position="1842"/>
    </location>
</feature>
<protein>
    <submittedName>
        <fullName evidence="8">Golgi-specific brefeldin A-resistance guanine nucleotide exchange factor 1-like</fullName>
    </submittedName>
</protein>
<dbReference type="GO" id="GO:0005794">
    <property type="term" value="C:Golgi apparatus"/>
    <property type="evidence" value="ECO:0007669"/>
    <property type="project" value="UniProtKB-SubCell"/>
</dbReference>
<dbReference type="InterPro" id="IPR023394">
    <property type="entry name" value="Sec7_C_sf"/>
</dbReference>
<dbReference type="Pfam" id="PF12783">
    <property type="entry name" value="Sec7-like_HUS"/>
    <property type="match status" value="1"/>
</dbReference>
<dbReference type="Proteomes" id="UP000515146">
    <property type="component" value="Unplaced"/>
</dbReference>
<evidence type="ECO:0000256" key="4">
    <source>
        <dbReference type="ARBA" id="ARBA00023034"/>
    </source>
</evidence>
<dbReference type="PROSITE" id="PS50190">
    <property type="entry name" value="SEC7"/>
    <property type="match status" value="1"/>
</dbReference>
<dbReference type="PANTHER" id="PTHR10663:SF388">
    <property type="entry name" value="GOLGI-SPECIFIC BREFELDIN A-RESISTANCE GUANINE NUCLEOTIDE EXCHANGE FACTOR 1"/>
    <property type="match status" value="1"/>
</dbReference>
<dbReference type="SMART" id="SM00222">
    <property type="entry name" value="Sec7"/>
    <property type="match status" value="1"/>
</dbReference>
<dbReference type="InterPro" id="IPR000904">
    <property type="entry name" value="Sec7_dom"/>
</dbReference>
<dbReference type="OrthoDB" id="10258608at2759"/>
<dbReference type="CDD" id="cd00171">
    <property type="entry name" value="Sec7"/>
    <property type="match status" value="1"/>
</dbReference>
<evidence type="ECO:0000313" key="8">
    <source>
        <dbReference type="RefSeq" id="XP_027200260.1"/>
    </source>
</evidence>
<dbReference type="GO" id="GO:0005085">
    <property type="term" value="F:guanyl-nucleotide exchange factor activity"/>
    <property type="evidence" value="ECO:0007669"/>
    <property type="project" value="InterPro"/>
</dbReference>
<sequence>MMINKTNANYLHEQEQICNISQNFYTNDSMEKVILGEATTLSTFILKNNQRLTKANYVQLSRMTSMIIEYEIEFESNNEKWRNENNEQWLQTIDPLLKNLILLRSRLNQERIVGSLDASYLKPFCDVIVNKDVSGPVTGLALQSIQKFLNYGFIKDDEIVRLISESVTKARFVGTDSNSDEAVLMTILAVLESLIVMPFYSLTNGIICEIMQSCFRIAFESRLSELLRKCAVKSLTEMVRALFIRISSFQDKGSHSCADGSVSNNSGSDANGSDFNYFYHDKNNASFHKLNRMGKRFVSTAGQNKHGNKKLEVAKQSTKEDLTTLDSHIQKSHGLACIHELLSYLTSLINPLPDGQNTEYMVNVGLQLLTIIFEISVHEIGANYCLLSVVKTDLCWNIMQLLQNEKNLNTFSSVLRLSFLVFVDLRMHLKYQFEAFLLRIMDIVATVNTPLEYRDICMEYLLQFFHHIPYLPHELFFNYDCDSYASNILEDMLQLLSKNCFSSSANNNQNQNVPSSPTWLSSSSNLNFTALQILSFEVLLSNLKSLQMAELLKDKDVYLIANPATMIVNISNIRDLAVEAFPGAPQQKINDDEKRNSSTIEQFNTNIIKDINHQTPSNYCEDNLSTTMKDAIGGDNDNRQIDQDTVEQPLSTTEDLETESFVLADNCIQVDSTKPNIEETVPEPNAPTINKYCVTYLFPQKPNLASSEQIEALKQRKLLLWTATEKFNQKPTKGIEYLYENKLVHNDDDVVSFLRNNSRLDKKPLGEYLSNKKNMTVLSKFVESFTFKDMRIDESLRLYLESFRLPGEAPLISLVLEQFAHHWHESNGCPFVNEDAAFSLAYAIIMLNVDQHNSNVKRQTNPMTCEEFISNLRQVNGGKDFDRNMLTEIYHMIKNNEIIMPAEQQGVVREKYLWKCLLKNSETLSGVYWFHLNSVMKNSNQQDSPSLPVVQNHFKNTKEDSVVKLSILNRSIFEISGSPSISTLTLVFDKLNPDRQPCMSRLVLNQGFASCSLLCANYGHLDNLIENLSKFVIASPRITTKSELVAYCLFNICKEYANEMRSSWKNIIELVLFWYDNKLLDDGLEIDDFALESKKISLIRKTPLKNLKQQSEQNQSTFFLSSFYSYFASNSPNDQDIINNVNDVTRSGNGTANFGNETNDLDQSKADEKTDLSNQRNHYCQTLILIIEESKFLHIDSLIELIKALIQVEYCDTFDDDIEVFKMEMLLKVIFMNRDRLSIFWDLIYRHIIKLMRYCPQSEYLTERIISCVFRLAIRFTSRPDLVNDQIFLLLYQILIFFDPYSIQRKHTALTLHSFILHCNCYLTKNEQWALVFNLILAISIGYYPPNKKLGQPPEHQQSMHHHQAHTPSMPDASSKNFPQEPPNTNVFSPSVPSIPNDLRKLSAHLNIKKNLSENIFSFNTYQYRIMDAEAYEKCIDIMVLIIREYLPNNAKAMQKNVSFNVYEIAQMAVGVLYRFVEASIKIQFATTRPNFGHSKNSKVANKSRLSRLTNAILSSSESDSDDEYQQQQQQQKDQPVKSEITSVTENVSLKLLDLMHYFHLYAPTIAGDQIGSDVLWNTIWCPLLQAIAFFCCDCRRPVRTCAFTFLQRTLLLHDLQVLNANQWESCFNKVLFPLLSKLLEPINMCDPIGMDETRMRTTNLLCKVFLQHLNPLLTLTTFTALWLTILDFMEKYIKADMQTELVKEAIPESLKNILLVMKTAGCFNETLASITWDRINKFLPNLYCDLIEPPMRKSEQPTEQAVKNESTSTILPQEIEAQKVSSVAEEQFHNSTPVPPFSMSLESSQPIDRSIESNDQSDSNNLQSSSETTEAEAKQLTNPINPIYNLPSTFIDMESVVIQSDSQQFQPQTTPVPSNPEEAANPISNSNSSQSIQQSQHFPSPSNPLVYPGTIAQFYPRHENSSIIQSSSTSATLTNTMASTNYPIRYSSIMDPNMNKHLMLSQPGRILVPQSSSSLYPWPLPNDDARLMNPTQTSTSQQYQSPPHQ</sequence>
<feature type="compositionally biased region" description="Polar residues" evidence="5">
    <location>
        <begin position="1372"/>
        <end position="1390"/>
    </location>
</feature>
<dbReference type="Gene3D" id="1.10.220.20">
    <property type="match status" value="1"/>
</dbReference>
<evidence type="ECO:0000259" key="6">
    <source>
        <dbReference type="PROSITE" id="PS50190"/>
    </source>
</evidence>
<dbReference type="FunFam" id="1.10.1000.11:FF:000007">
    <property type="entry name" value="Golgi-specific brefeldin A-resistance guanine nucleotide exchange factor 1"/>
    <property type="match status" value="1"/>
</dbReference>